<dbReference type="EMBL" id="MPUH01000220">
    <property type="protein sequence ID" value="OMJ85981.1"/>
    <property type="molecule type" value="Genomic_DNA"/>
</dbReference>
<reference evidence="1 2" key="1">
    <citation type="submission" date="2016-11" db="EMBL/GenBank/DDBJ databases">
        <title>The macronuclear genome of Stentor coeruleus: a giant cell with tiny introns.</title>
        <authorList>
            <person name="Slabodnick M."/>
            <person name="Ruby J.G."/>
            <person name="Reiff S.B."/>
            <person name="Swart E.C."/>
            <person name="Gosai S."/>
            <person name="Prabakaran S."/>
            <person name="Witkowska E."/>
            <person name="Larue G.E."/>
            <person name="Fisher S."/>
            <person name="Freeman R.M."/>
            <person name="Gunawardena J."/>
            <person name="Chu W."/>
            <person name="Stover N.A."/>
            <person name="Gregory B.D."/>
            <person name="Nowacki M."/>
            <person name="Derisi J."/>
            <person name="Roy S.W."/>
            <person name="Marshall W.F."/>
            <person name="Sood P."/>
        </authorList>
    </citation>
    <scope>NUCLEOTIDE SEQUENCE [LARGE SCALE GENOMIC DNA]</scope>
    <source>
        <strain evidence="1">WM001</strain>
    </source>
</reference>
<comment type="caution">
    <text evidence="1">The sequence shown here is derived from an EMBL/GenBank/DDBJ whole genome shotgun (WGS) entry which is preliminary data.</text>
</comment>
<proteinExistence type="predicted"/>
<keyword evidence="2" id="KW-1185">Reference proteome</keyword>
<sequence>MCIYNPLCQEKEELCNCKNDFASKMLSAMYPNNYYPYNSSIVLRSFIQTCQAQTETIKNIFSLTSEILDKISAKPQRNVPALNMNVPNESHSSTSRTELMNLLCEGKTNQMLSLKLEHDIPSPIYKDRFFKLEAKIVDTSGQIIELSSRILVQLLLYTKDSPPKQLILTTTGEKIMKGNTEIEGKSLFVFNKIAIQNVTSHYLSGALYLVVMPDNYNLVKPLIIEDVVVKARKMKEDFPMKKLKSEDAFD</sequence>
<protein>
    <submittedName>
        <fullName evidence="1">Uncharacterized protein</fullName>
    </submittedName>
</protein>
<organism evidence="1 2">
    <name type="scientific">Stentor coeruleus</name>
    <dbReference type="NCBI Taxonomy" id="5963"/>
    <lineage>
        <taxon>Eukaryota</taxon>
        <taxon>Sar</taxon>
        <taxon>Alveolata</taxon>
        <taxon>Ciliophora</taxon>
        <taxon>Postciliodesmatophora</taxon>
        <taxon>Heterotrichea</taxon>
        <taxon>Heterotrichida</taxon>
        <taxon>Stentoridae</taxon>
        <taxon>Stentor</taxon>
    </lineage>
</organism>
<dbReference type="Proteomes" id="UP000187209">
    <property type="component" value="Unassembled WGS sequence"/>
</dbReference>
<gene>
    <name evidence="1" type="ORF">SteCoe_12619</name>
</gene>
<dbReference type="AlphaFoldDB" id="A0A1R2CAF4"/>
<dbReference type="OrthoDB" id="288611at2759"/>
<evidence type="ECO:0000313" key="2">
    <source>
        <dbReference type="Proteomes" id="UP000187209"/>
    </source>
</evidence>
<evidence type="ECO:0000313" key="1">
    <source>
        <dbReference type="EMBL" id="OMJ85981.1"/>
    </source>
</evidence>
<accession>A0A1R2CAF4</accession>
<name>A0A1R2CAF4_9CILI</name>